<organism evidence="2 3">
    <name type="scientific">Paenibacillus shirakamiensis</name>
    <dbReference type="NCBI Taxonomy" id="1265935"/>
    <lineage>
        <taxon>Bacteria</taxon>
        <taxon>Bacillati</taxon>
        <taxon>Bacillota</taxon>
        <taxon>Bacilli</taxon>
        <taxon>Bacillales</taxon>
        <taxon>Paenibacillaceae</taxon>
        <taxon>Paenibacillus</taxon>
    </lineage>
</organism>
<keyword evidence="1" id="KW-0472">Membrane</keyword>
<evidence type="ECO:0000256" key="1">
    <source>
        <dbReference type="SAM" id="Phobius"/>
    </source>
</evidence>
<reference evidence="2 3" key="1">
    <citation type="submission" date="2021-03" db="EMBL/GenBank/DDBJ databases">
        <title>Genomic Encyclopedia of Type Strains, Phase IV (KMG-IV): sequencing the most valuable type-strain genomes for metagenomic binning, comparative biology and taxonomic classification.</title>
        <authorList>
            <person name="Goeker M."/>
        </authorList>
    </citation>
    <scope>NUCLEOTIDE SEQUENCE [LARGE SCALE GENOMIC DNA]</scope>
    <source>
        <strain evidence="2 3">DSM 26806</strain>
    </source>
</reference>
<sequence>MLAFFFAGYAILEWVLVKNKRRRDSILFWCLFILFTSWGMGASFFPWWPQPNQLIMFLFGWFK</sequence>
<keyword evidence="3" id="KW-1185">Reference proteome</keyword>
<keyword evidence="1" id="KW-0812">Transmembrane</keyword>
<dbReference type="Proteomes" id="UP001519288">
    <property type="component" value="Unassembled WGS sequence"/>
</dbReference>
<feature type="transmembrane region" description="Helical" evidence="1">
    <location>
        <begin position="26"/>
        <end position="48"/>
    </location>
</feature>
<dbReference type="EMBL" id="JAGGLD010000004">
    <property type="protein sequence ID" value="MBP2001480.1"/>
    <property type="molecule type" value="Genomic_DNA"/>
</dbReference>
<evidence type="ECO:0000313" key="3">
    <source>
        <dbReference type="Proteomes" id="UP001519288"/>
    </source>
</evidence>
<accession>A0ABS4JIE2</accession>
<comment type="caution">
    <text evidence="2">The sequence shown here is derived from an EMBL/GenBank/DDBJ whole genome shotgun (WGS) entry which is preliminary data.</text>
</comment>
<protein>
    <submittedName>
        <fullName evidence="2">Uncharacterized protein</fullName>
    </submittedName>
</protein>
<proteinExistence type="predicted"/>
<keyword evidence="1" id="KW-1133">Transmembrane helix</keyword>
<name>A0ABS4JIE2_9BACL</name>
<gene>
    <name evidence="2" type="ORF">J2Z69_002525</name>
</gene>
<evidence type="ECO:0000313" key="2">
    <source>
        <dbReference type="EMBL" id="MBP2001480.1"/>
    </source>
</evidence>